<dbReference type="NCBIfam" id="TIGR00172">
    <property type="entry name" value="maf"/>
    <property type="match status" value="1"/>
</dbReference>
<dbReference type="EC" id="3.6.1.9" evidence="3"/>
<comment type="subcellular location">
    <subcellularLocation>
        <location evidence="3">Cytoplasm</location>
    </subcellularLocation>
</comment>
<dbReference type="InterPro" id="IPR029001">
    <property type="entry name" value="ITPase-like_fam"/>
</dbReference>
<dbReference type="CDD" id="cd00555">
    <property type="entry name" value="Maf"/>
    <property type="match status" value="1"/>
</dbReference>
<protein>
    <recommendedName>
        <fullName evidence="3">dTTP/UTP pyrophosphatase</fullName>
        <shortName evidence="3">dTTPase/UTPase</shortName>
        <ecNumber evidence="3">3.6.1.9</ecNumber>
    </recommendedName>
    <alternativeName>
        <fullName evidence="3">Nucleoside triphosphate pyrophosphatase</fullName>
    </alternativeName>
    <alternativeName>
        <fullName evidence="3">Nucleotide pyrophosphatase</fullName>
        <shortName evidence="3">Nucleotide PPase</shortName>
    </alternativeName>
</protein>
<feature type="site" description="Important for substrate specificity" evidence="3">
    <location>
        <position position="152"/>
    </location>
</feature>
<gene>
    <name evidence="4" type="ORF">SAMN05216352_110154</name>
</gene>
<dbReference type="SUPFAM" id="SSF52972">
    <property type="entry name" value="ITPase-like"/>
    <property type="match status" value="1"/>
</dbReference>
<reference evidence="4 5" key="1">
    <citation type="submission" date="2016-10" db="EMBL/GenBank/DDBJ databases">
        <authorList>
            <person name="de Groot N.N."/>
        </authorList>
    </citation>
    <scope>NUCLEOTIDE SEQUENCE [LARGE SCALE GENOMIC DNA]</scope>
    <source>
        <strain evidence="5">P4B,CCM 7963,CECT 7998,DSM 25260,IBRC-M 10614,KCTC 13821</strain>
    </source>
</reference>
<keyword evidence="2 3" id="KW-0378">Hydrolase</keyword>
<proteinExistence type="inferred from homology"/>
<comment type="catalytic activity">
    <reaction evidence="3">
        <text>UTP + H2O = UMP + diphosphate + H(+)</text>
        <dbReference type="Rhea" id="RHEA:29395"/>
        <dbReference type="ChEBI" id="CHEBI:15377"/>
        <dbReference type="ChEBI" id="CHEBI:15378"/>
        <dbReference type="ChEBI" id="CHEBI:33019"/>
        <dbReference type="ChEBI" id="CHEBI:46398"/>
        <dbReference type="ChEBI" id="CHEBI:57865"/>
        <dbReference type="EC" id="3.6.1.9"/>
    </reaction>
</comment>
<evidence type="ECO:0000256" key="3">
    <source>
        <dbReference type="HAMAP-Rule" id="MF_00528"/>
    </source>
</evidence>
<dbReference type="Proteomes" id="UP000199017">
    <property type="component" value="Unassembled WGS sequence"/>
</dbReference>
<dbReference type="GO" id="GO:0036218">
    <property type="term" value="F:dTTP diphosphatase activity"/>
    <property type="evidence" value="ECO:0007669"/>
    <property type="project" value="RHEA"/>
</dbReference>
<name>A0A1G8MSV4_9BACI</name>
<dbReference type="PIRSF" id="PIRSF006305">
    <property type="entry name" value="Maf"/>
    <property type="match status" value="1"/>
</dbReference>
<dbReference type="InterPro" id="IPR003697">
    <property type="entry name" value="Maf-like"/>
</dbReference>
<evidence type="ECO:0000313" key="4">
    <source>
        <dbReference type="EMBL" id="SDI70390.1"/>
    </source>
</evidence>
<keyword evidence="3" id="KW-0546">Nucleotide metabolism</keyword>
<dbReference type="GO" id="GO:0009117">
    <property type="term" value="P:nucleotide metabolic process"/>
    <property type="evidence" value="ECO:0007669"/>
    <property type="project" value="UniProtKB-KW"/>
</dbReference>
<dbReference type="GO" id="GO:0036221">
    <property type="term" value="F:UTP diphosphatase activity"/>
    <property type="evidence" value="ECO:0007669"/>
    <property type="project" value="RHEA"/>
</dbReference>
<dbReference type="PANTHER" id="PTHR43213">
    <property type="entry name" value="BIFUNCTIONAL DTTP/UTP PYROPHOSPHATASE/METHYLTRANSFERASE PROTEIN-RELATED"/>
    <property type="match status" value="1"/>
</dbReference>
<dbReference type="EMBL" id="FNDU01000010">
    <property type="protein sequence ID" value="SDI70390.1"/>
    <property type="molecule type" value="Genomic_DNA"/>
</dbReference>
<dbReference type="Gene3D" id="3.90.950.10">
    <property type="match status" value="1"/>
</dbReference>
<dbReference type="OrthoDB" id="9807767at2"/>
<dbReference type="HAMAP" id="MF_00528">
    <property type="entry name" value="Maf"/>
    <property type="match status" value="1"/>
</dbReference>
<dbReference type="AlphaFoldDB" id="A0A1G8MSV4"/>
<dbReference type="Pfam" id="PF02545">
    <property type="entry name" value="Maf"/>
    <property type="match status" value="1"/>
</dbReference>
<dbReference type="PANTHER" id="PTHR43213:SF5">
    <property type="entry name" value="BIFUNCTIONAL DTTP_UTP PYROPHOSPHATASE_METHYLTRANSFERASE PROTEIN-RELATED"/>
    <property type="match status" value="1"/>
</dbReference>
<comment type="similarity">
    <text evidence="3">Belongs to the Maf family. YhdE subfamily.</text>
</comment>
<dbReference type="STRING" id="930129.SAMN05216352_110154"/>
<dbReference type="GO" id="GO:0005737">
    <property type="term" value="C:cytoplasm"/>
    <property type="evidence" value="ECO:0007669"/>
    <property type="project" value="UniProtKB-SubCell"/>
</dbReference>
<evidence type="ECO:0000256" key="1">
    <source>
        <dbReference type="ARBA" id="ARBA00001968"/>
    </source>
</evidence>
<sequence>MPSLLLASQSPRRKELLEQSGFSFHTQVSNASEEVDPGVPPSKTVEELALRKAEKVFSQNENETVLGADTIVVSDNTILGKPADEKEAREMLRKLSNHSHHVYSGTAILSKDVRKVFHVKTEVVFYQLQEDLIESYLKTEEPYDKAGAYGIQGKGRLFVKAIHGDYFNVVGLPIARVARELEACNIFPSFRQH</sequence>
<keyword evidence="3" id="KW-0963">Cytoplasm</keyword>
<dbReference type="RefSeq" id="WP_091586841.1">
    <property type="nucleotide sequence ID" value="NZ_FNDU01000010.1"/>
</dbReference>
<feature type="site" description="Important for substrate specificity" evidence="3">
    <location>
        <position position="12"/>
    </location>
</feature>
<comment type="cofactor">
    <cofactor evidence="1 3">
        <name>a divalent metal cation</name>
        <dbReference type="ChEBI" id="CHEBI:60240"/>
    </cofactor>
</comment>
<comment type="function">
    <text evidence="3">Nucleoside triphosphate pyrophosphatase that hydrolyzes dTTP and UTP. May have a dual role in cell division arrest and in preventing the incorporation of modified nucleotides into cellular nucleic acids.</text>
</comment>
<evidence type="ECO:0000313" key="5">
    <source>
        <dbReference type="Proteomes" id="UP000199017"/>
    </source>
</evidence>
<keyword evidence="5" id="KW-1185">Reference proteome</keyword>
<organism evidence="4 5">
    <name type="scientific">Alteribacillus bidgolensis</name>
    <dbReference type="NCBI Taxonomy" id="930129"/>
    <lineage>
        <taxon>Bacteria</taxon>
        <taxon>Bacillati</taxon>
        <taxon>Bacillota</taxon>
        <taxon>Bacilli</taxon>
        <taxon>Bacillales</taxon>
        <taxon>Bacillaceae</taxon>
        <taxon>Alteribacillus</taxon>
    </lineage>
</organism>
<accession>A0A1G8MSV4</accession>
<feature type="active site" description="Proton acceptor" evidence="3">
    <location>
        <position position="69"/>
    </location>
</feature>
<comment type="catalytic activity">
    <reaction evidence="3">
        <text>dTTP + H2O = dTMP + diphosphate + H(+)</text>
        <dbReference type="Rhea" id="RHEA:28534"/>
        <dbReference type="ChEBI" id="CHEBI:15377"/>
        <dbReference type="ChEBI" id="CHEBI:15378"/>
        <dbReference type="ChEBI" id="CHEBI:33019"/>
        <dbReference type="ChEBI" id="CHEBI:37568"/>
        <dbReference type="ChEBI" id="CHEBI:63528"/>
        <dbReference type="EC" id="3.6.1.9"/>
    </reaction>
</comment>
<comment type="caution">
    <text evidence="3">Lacks conserved residue(s) required for the propagation of feature annotation.</text>
</comment>
<feature type="site" description="Important for substrate specificity" evidence="3">
    <location>
        <position position="70"/>
    </location>
</feature>
<evidence type="ECO:0000256" key="2">
    <source>
        <dbReference type="ARBA" id="ARBA00022801"/>
    </source>
</evidence>